<proteinExistence type="predicted"/>
<dbReference type="RefSeq" id="WP_046438716.1">
    <property type="nucleotide sequence ID" value="NZ_CP011312.1"/>
</dbReference>
<dbReference type="NCBIfam" id="TIGR03931">
    <property type="entry name" value="T7SS_Rv3446c"/>
    <property type="match status" value="1"/>
</dbReference>
<keyword evidence="2" id="KW-1133">Transmembrane helix</keyword>
<accession>A0A0F6QZA7</accession>
<keyword evidence="2" id="KW-0812">Transmembrane</keyword>
<dbReference type="STRING" id="35755.UL82_01925"/>
<organism evidence="3 4">
    <name type="scientific">Corynebacterium kutscheri</name>
    <dbReference type="NCBI Taxonomy" id="35755"/>
    <lineage>
        <taxon>Bacteria</taxon>
        <taxon>Bacillati</taxon>
        <taxon>Actinomycetota</taxon>
        <taxon>Actinomycetes</taxon>
        <taxon>Mycobacteriales</taxon>
        <taxon>Corynebacteriaceae</taxon>
        <taxon>Corynebacterium</taxon>
    </lineage>
</organism>
<feature type="compositionally biased region" description="Basic and acidic residues" evidence="1">
    <location>
        <begin position="1"/>
        <end position="11"/>
    </location>
</feature>
<evidence type="ECO:0000256" key="2">
    <source>
        <dbReference type="SAM" id="Phobius"/>
    </source>
</evidence>
<sequence>MKTVPQEKSEKPPVPGCSAPENSWTGTYSDNDSPQLEIIILEAATIFEGSETVYRYDLPAQGIIDRWALSAVIEQAQQLLPTWPSATVSISAPADMYDLVAQMFMAKGVHICASQPEKSTHSGQSLSGLNKQVSRKIPQFPEEKMRLTQWFHPFYLVIFIVVLGVCVLSWWTISTTKPGLVARGSTSSSLSHDEQLAHSGAVASPSVTTAFDTHVPNIKQEQSETILESQRLSFEGISVELPSGYELIRRVETPRVITAYGRDPELRILMAIDSTKAAPAEAVYQEIEKQISEDPQLIVTHALELDHDARIVTYKEITPDGSAVLWASWVEGEDLFSVGCHTKTEATFAQRAACRAAANSLMRG</sequence>
<evidence type="ECO:0000256" key="1">
    <source>
        <dbReference type="SAM" id="MobiDB-lite"/>
    </source>
</evidence>
<keyword evidence="4" id="KW-1185">Reference proteome</keyword>
<dbReference type="OrthoDB" id="4428093at2"/>
<dbReference type="KEGG" id="cku:UL82_01925"/>
<reference evidence="3 4" key="1">
    <citation type="journal article" date="2015" name="Genome Announc.">
        <title>Complete Genome Sequence of Corynebacterium kutscheri DSM 20755, a Corynebacterial Type Strain with Remarkably Low G+C Content of Chromosomal DNA.</title>
        <authorList>
            <person name="Ruckert C."/>
            <person name="Albersmeier A."/>
            <person name="Winkler A."/>
            <person name="Tauch A."/>
        </authorList>
    </citation>
    <scope>NUCLEOTIDE SEQUENCE [LARGE SCALE GENOMIC DNA]</scope>
    <source>
        <strain evidence="3 4">DSM 20755</strain>
    </source>
</reference>
<keyword evidence="2" id="KW-0472">Membrane</keyword>
<dbReference type="HOGENOM" id="CLU_073548_0_0_11"/>
<evidence type="ECO:0000313" key="3">
    <source>
        <dbReference type="EMBL" id="AKE40610.1"/>
    </source>
</evidence>
<feature type="region of interest" description="Disordered" evidence="1">
    <location>
        <begin position="1"/>
        <end position="28"/>
    </location>
</feature>
<evidence type="ECO:0000313" key="4">
    <source>
        <dbReference type="Proteomes" id="UP000033457"/>
    </source>
</evidence>
<protein>
    <submittedName>
        <fullName evidence="3">Type VII secretion-associated protein, Rv3446c family, C-terminal domain</fullName>
    </submittedName>
</protein>
<name>A0A0F6QZA7_9CORY</name>
<feature type="transmembrane region" description="Helical" evidence="2">
    <location>
        <begin position="154"/>
        <end position="173"/>
    </location>
</feature>
<dbReference type="Proteomes" id="UP000033457">
    <property type="component" value="Chromosome"/>
</dbReference>
<dbReference type="EMBL" id="CP011312">
    <property type="protein sequence ID" value="AKE40610.1"/>
    <property type="molecule type" value="Genomic_DNA"/>
</dbReference>
<gene>
    <name evidence="3" type="ORF">UL82_01925</name>
</gene>
<dbReference type="InterPro" id="IPR023840">
    <property type="entry name" value="T7SS_Rv3446c"/>
</dbReference>
<dbReference type="AlphaFoldDB" id="A0A0F6QZA7"/>